<reference evidence="3" key="1">
    <citation type="journal article" date="2019" name="Int. J. Syst. Evol. Microbiol.">
        <title>The Global Catalogue of Microorganisms (GCM) 10K type strain sequencing project: providing services to taxonomists for standard genome sequencing and annotation.</title>
        <authorList>
            <consortium name="The Broad Institute Genomics Platform"/>
            <consortium name="The Broad Institute Genome Sequencing Center for Infectious Disease"/>
            <person name="Wu L."/>
            <person name="Ma J."/>
        </authorList>
    </citation>
    <scope>NUCLEOTIDE SEQUENCE [LARGE SCALE GENOMIC DNA]</scope>
    <source>
        <strain evidence="3">JCM 17441</strain>
    </source>
</reference>
<dbReference type="EMBL" id="BAABAT010000075">
    <property type="protein sequence ID" value="GAA4263633.1"/>
    <property type="molecule type" value="Genomic_DNA"/>
</dbReference>
<dbReference type="RefSeq" id="WP_345143334.1">
    <property type="nucleotide sequence ID" value="NZ_BAABAT010000075.1"/>
</dbReference>
<evidence type="ECO:0000259" key="1">
    <source>
        <dbReference type="Pfam" id="PF22016"/>
    </source>
</evidence>
<protein>
    <recommendedName>
        <fullName evidence="1">DUF6933 domain-containing protein</fullName>
    </recommendedName>
</protein>
<keyword evidence="3" id="KW-1185">Reference proteome</keyword>
<sequence length="176" mass="19340">MRLRLIRDDGVVLIVRATKKLRDRIGPPDLRGDERSTTVLGEWYATRFGWRPDVLLLVNEATLLPVLLPLAPAATALSRAADHIAAAMATHGASDAIIAAELEQMLTHRIGTTANRSVVGIMNEFNHLADAYRDRDMQSNLDELAARLASTPCSPLHRTHISPDRAFTALVHAIPR</sequence>
<organism evidence="2 3">
    <name type="scientific">Dactylosporangium darangshiense</name>
    <dbReference type="NCBI Taxonomy" id="579108"/>
    <lineage>
        <taxon>Bacteria</taxon>
        <taxon>Bacillati</taxon>
        <taxon>Actinomycetota</taxon>
        <taxon>Actinomycetes</taxon>
        <taxon>Micromonosporales</taxon>
        <taxon>Micromonosporaceae</taxon>
        <taxon>Dactylosporangium</taxon>
    </lineage>
</organism>
<proteinExistence type="predicted"/>
<comment type="caution">
    <text evidence="2">The sequence shown here is derived from an EMBL/GenBank/DDBJ whole genome shotgun (WGS) entry which is preliminary data.</text>
</comment>
<gene>
    <name evidence="2" type="ORF">GCM10022255_109940</name>
</gene>
<evidence type="ECO:0000313" key="2">
    <source>
        <dbReference type="EMBL" id="GAA4263633.1"/>
    </source>
</evidence>
<dbReference type="InterPro" id="IPR053864">
    <property type="entry name" value="DUF6933"/>
</dbReference>
<accession>A0ABP8DUC9</accession>
<dbReference type="Proteomes" id="UP001500620">
    <property type="component" value="Unassembled WGS sequence"/>
</dbReference>
<name>A0ABP8DUC9_9ACTN</name>
<evidence type="ECO:0000313" key="3">
    <source>
        <dbReference type="Proteomes" id="UP001500620"/>
    </source>
</evidence>
<dbReference type="Pfam" id="PF22016">
    <property type="entry name" value="DUF6933"/>
    <property type="match status" value="1"/>
</dbReference>
<feature type="domain" description="DUF6933" evidence="1">
    <location>
        <begin position="14"/>
        <end position="165"/>
    </location>
</feature>